<dbReference type="Proteomes" id="UP000886885">
    <property type="component" value="Chromosome 3A"/>
</dbReference>
<protein>
    <recommendedName>
        <fullName evidence="4">TF-B3 domain-containing protein</fullName>
    </recommendedName>
</protein>
<evidence type="ECO:0008006" key="4">
    <source>
        <dbReference type="Google" id="ProtNLM"/>
    </source>
</evidence>
<organism evidence="2 3">
    <name type="scientific">Populus tomentosa</name>
    <name type="common">Chinese white poplar</name>
    <dbReference type="NCBI Taxonomy" id="118781"/>
    <lineage>
        <taxon>Eukaryota</taxon>
        <taxon>Viridiplantae</taxon>
        <taxon>Streptophyta</taxon>
        <taxon>Embryophyta</taxon>
        <taxon>Tracheophyta</taxon>
        <taxon>Spermatophyta</taxon>
        <taxon>Magnoliopsida</taxon>
        <taxon>eudicotyledons</taxon>
        <taxon>Gunneridae</taxon>
        <taxon>Pentapetalae</taxon>
        <taxon>rosids</taxon>
        <taxon>fabids</taxon>
        <taxon>Malpighiales</taxon>
        <taxon>Salicaceae</taxon>
        <taxon>Saliceae</taxon>
        <taxon>Populus</taxon>
    </lineage>
</organism>
<name>A0A8X8A7P2_POPTO</name>
<sequence>MMGEKKSRRKKRRSTRLPSHQSLASPEQPERAARLRLQLPAMEIFTKQLNSIDIERGLVLPPDSKLESLPPFHGARTIVLSTMVDVQSAAGITTLPGVEPVPIHCSTRSGNLAFTRGWLGIARYAGLGSGDIVTFYQEVNGGAQYKMIVRSVG</sequence>
<reference evidence="2" key="1">
    <citation type="journal article" date="2020" name="bioRxiv">
        <title>Hybrid origin of Populus tomentosa Carr. identified through genome sequencing and phylogenomic analysis.</title>
        <authorList>
            <person name="An X."/>
            <person name="Gao K."/>
            <person name="Chen Z."/>
            <person name="Li J."/>
            <person name="Yang X."/>
            <person name="Yang X."/>
            <person name="Zhou J."/>
            <person name="Guo T."/>
            <person name="Zhao T."/>
            <person name="Huang S."/>
            <person name="Miao D."/>
            <person name="Khan W.U."/>
            <person name="Rao P."/>
            <person name="Ye M."/>
            <person name="Lei B."/>
            <person name="Liao W."/>
            <person name="Wang J."/>
            <person name="Ji L."/>
            <person name="Li Y."/>
            <person name="Guo B."/>
            <person name="Mustafa N.S."/>
            <person name="Li S."/>
            <person name="Yun Q."/>
            <person name="Keller S.R."/>
            <person name="Mao J."/>
            <person name="Zhang R."/>
            <person name="Strauss S.H."/>
        </authorList>
    </citation>
    <scope>NUCLEOTIDE SEQUENCE</scope>
    <source>
        <strain evidence="2">GM15</strain>
        <tissue evidence="2">Leaf</tissue>
    </source>
</reference>
<dbReference type="EMBL" id="JAAWWB010000005">
    <property type="protein sequence ID" value="KAG6781946.1"/>
    <property type="molecule type" value="Genomic_DNA"/>
</dbReference>
<keyword evidence="3" id="KW-1185">Reference proteome</keyword>
<evidence type="ECO:0000313" key="2">
    <source>
        <dbReference type="EMBL" id="KAG6781946.1"/>
    </source>
</evidence>
<dbReference type="AlphaFoldDB" id="A0A8X8A7P2"/>
<feature type="compositionally biased region" description="Polar residues" evidence="1">
    <location>
        <begin position="16"/>
        <end position="25"/>
    </location>
</feature>
<evidence type="ECO:0000313" key="3">
    <source>
        <dbReference type="Proteomes" id="UP000886885"/>
    </source>
</evidence>
<feature type="compositionally biased region" description="Basic residues" evidence="1">
    <location>
        <begin position="1"/>
        <end position="15"/>
    </location>
</feature>
<comment type="caution">
    <text evidence="2">The sequence shown here is derived from an EMBL/GenBank/DDBJ whole genome shotgun (WGS) entry which is preliminary data.</text>
</comment>
<accession>A0A8X8A7P2</accession>
<evidence type="ECO:0000256" key="1">
    <source>
        <dbReference type="SAM" id="MobiDB-lite"/>
    </source>
</evidence>
<proteinExistence type="predicted"/>
<feature type="region of interest" description="Disordered" evidence="1">
    <location>
        <begin position="1"/>
        <end position="31"/>
    </location>
</feature>
<gene>
    <name evidence="2" type="ORF">POTOM_011332</name>
</gene>